<proteinExistence type="predicted"/>
<gene>
    <name evidence="2" type="ORF">BOO71_0005200</name>
    <name evidence="1" type="ORF">BOO71_0011098</name>
</gene>
<dbReference type="AlphaFoldDB" id="A0A1U7NUU4"/>
<name>A0A1U7NUU4_9DEIO</name>
<evidence type="ECO:0000313" key="3">
    <source>
        <dbReference type="Proteomes" id="UP000186607"/>
    </source>
</evidence>
<protein>
    <submittedName>
        <fullName evidence="1">Uncharacterized protein</fullName>
    </submittedName>
</protein>
<comment type="caution">
    <text evidence="1">The sequence shown here is derived from an EMBL/GenBank/DDBJ whole genome shotgun (WGS) entry which is preliminary data.</text>
</comment>
<accession>A0A1U7NUU4</accession>
<keyword evidence="3" id="KW-1185">Reference proteome</keyword>
<organism evidence="1 3">
    <name type="scientific">Deinococcus marmoris</name>
    <dbReference type="NCBI Taxonomy" id="249408"/>
    <lineage>
        <taxon>Bacteria</taxon>
        <taxon>Thermotogati</taxon>
        <taxon>Deinococcota</taxon>
        <taxon>Deinococci</taxon>
        <taxon>Deinococcales</taxon>
        <taxon>Deinococcaceae</taxon>
        <taxon>Deinococcus</taxon>
    </lineage>
</organism>
<evidence type="ECO:0000313" key="1">
    <source>
        <dbReference type="EMBL" id="OLV16691.1"/>
    </source>
</evidence>
<reference evidence="1 3" key="1">
    <citation type="submission" date="2017-01" db="EMBL/GenBank/DDBJ databases">
        <title>Genome Analysis of Deinococcus marmoris KOPRI26562.</title>
        <authorList>
            <person name="Kim J.H."/>
            <person name="Oh H.-M."/>
        </authorList>
    </citation>
    <scope>NUCLEOTIDE SEQUENCE [LARGE SCALE GENOMIC DNA]</scope>
    <source>
        <strain evidence="1 3">KOPRI26562</strain>
    </source>
</reference>
<sequence length="203" mass="22277">MVMVNPQTHIQAIGAQLLQERPDHAELPDLREALLADTPVPAQLPANHLTHAVFMDAYAVPWLAERLRSGESPDTIHAYHQVCSEATVGVLLGDLVIERGCLALRFSPLREVLRHDDDALCVVVDVMVAAGAAMLNELVTHVQHYQSLRQGIIDDLKKVIAHLETLGCTLQIEWLTLAGPIVLGPVVAHLRQVVQDLEADLIQ</sequence>
<evidence type="ECO:0000313" key="2">
    <source>
        <dbReference type="EMBL" id="OLV18720.1"/>
    </source>
</evidence>
<dbReference type="EMBL" id="MSTI01000062">
    <property type="protein sequence ID" value="OLV18720.1"/>
    <property type="molecule type" value="Genomic_DNA"/>
</dbReference>
<dbReference type="EMBL" id="MSTI01000134">
    <property type="protein sequence ID" value="OLV16691.1"/>
    <property type="molecule type" value="Genomic_DNA"/>
</dbReference>
<dbReference type="Proteomes" id="UP000186607">
    <property type="component" value="Unassembled WGS sequence"/>
</dbReference>